<evidence type="ECO:0000313" key="11">
    <source>
        <dbReference type="EMBL" id="RRQ02629.1"/>
    </source>
</evidence>
<dbReference type="PRINTS" id="PR00086">
    <property type="entry name" value="LLDHDRGNASE"/>
</dbReference>
<dbReference type="NCBIfam" id="NF000824">
    <property type="entry name" value="PRK00066.1"/>
    <property type="match status" value="1"/>
</dbReference>
<dbReference type="HAMAP" id="MF_00488">
    <property type="entry name" value="Lactate_dehydrog"/>
    <property type="match status" value="1"/>
</dbReference>
<feature type="domain" description="Lactate/malate dehydrogenase C-terminal" evidence="10">
    <location>
        <begin position="237"/>
        <end position="399"/>
    </location>
</feature>
<evidence type="ECO:0000259" key="10">
    <source>
        <dbReference type="Pfam" id="PF02866"/>
    </source>
</evidence>
<dbReference type="GO" id="GO:0006089">
    <property type="term" value="P:lactate metabolic process"/>
    <property type="evidence" value="ECO:0007669"/>
    <property type="project" value="TreeGrafter"/>
</dbReference>
<organism evidence="11 12">
    <name type="scientific">Corynebacterium bovis</name>
    <dbReference type="NCBI Taxonomy" id="36808"/>
    <lineage>
        <taxon>Bacteria</taxon>
        <taxon>Bacillati</taxon>
        <taxon>Actinomycetota</taxon>
        <taxon>Actinomycetes</taxon>
        <taxon>Mycobacteriales</taxon>
        <taxon>Corynebacteriaceae</taxon>
        <taxon>Corynebacterium</taxon>
    </lineage>
</organism>
<evidence type="ECO:0000256" key="4">
    <source>
        <dbReference type="ARBA" id="ARBA00023002"/>
    </source>
</evidence>
<dbReference type="AlphaFoldDB" id="A0A426Q2Q1"/>
<evidence type="ECO:0000256" key="3">
    <source>
        <dbReference type="ARBA" id="ARBA00012967"/>
    </source>
</evidence>
<feature type="active site" description="Proton acceptor" evidence="7">
    <location>
        <position position="267"/>
    </location>
</feature>
<feature type="binding site" evidence="7">
    <location>
        <begin position="212"/>
        <end position="215"/>
    </location>
    <ligand>
        <name>substrate</name>
    </ligand>
</feature>
<keyword evidence="7" id="KW-0963">Cytoplasm</keyword>
<feature type="domain" description="Lactate/malate dehydrogenase N-terminal" evidence="9">
    <location>
        <begin position="97"/>
        <end position="234"/>
    </location>
</feature>
<dbReference type="SUPFAM" id="SSF56327">
    <property type="entry name" value="LDH C-terminal domain-like"/>
    <property type="match status" value="1"/>
</dbReference>
<dbReference type="Proteomes" id="UP000278422">
    <property type="component" value="Unassembled WGS sequence"/>
</dbReference>
<dbReference type="PANTHER" id="PTHR43128">
    <property type="entry name" value="L-2-HYDROXYCARBOXYLATE DEHYDROGENASE (NAD(P)(+))"/>
    <property type="match status" value="1"/>
</dbReference>
<comment type="caution">
    <text evidence="11">The sequence shown here is derived from an EMBL/GenBank/DDBJ whole genome shotgun (WGS) entry which is preliminary data.</text>
</comment>
<evidence type="ECO:0000313" key="12">
    <source>
        <dbReference type="Proteomes" id="UP000278422"/>
    </source>
</evidence>
<evidence type="ECO:0000256" key="7">
    <source>
        <dbReference type="HAMAP-Rule" id="MF_00488"/>
    </source>
</evidence>
<feature type="region of interest" description="Disordered" evidence="8">
    <location>
        <begin position="24"/>
        <end position="43"/>
    </location>
</feature>
<comment type="subunit">
    <text evidence="7">Homotetramer.</text>
</comment>
<accession>A0A426Q2Q1</accession>
<feature type="binding site" evidence="7">
    <location>
        <position position="131"/>
    </location>
    <ligand>
        <name>NAD(+)</name>
        <dbReference type="ChEBI" id="CHEBI:57540"/>
    </ligand>
</feature>
<dbReference type="FunFam" id="3.40.50.720:FF:000018">
    <property type="entry name" value="Malate dehydrogenase"/>
    <property type="match status" value="1"/>
</dbReference>
<reference evidence="11 12" key="1">
    <citation type="submission" date="2018-01" db="EMBL/GenBank/DDBJ databases">
        <title>Twenty Corynebacterium bovis Genomes.</title>
        <authorList>
            <person name="Gulvik C.A."/>
        </authorList>
    </citation>
    <scope>NUCLEOTIDE SEQUENCE [LARGE SCALE GENOMIC DNA]</scope>
    <source>
        <strain evidence="11 12">16-2004</strain>
    </source>
</reference>
<dbReference type="PANTHER" id="PTHR43128:SF16">
    <property type="entry name" value="L-LACTATE DEHYDROGENASE"/>
    <property type="match status" value="1"/>
</dbReference>
<feature type="binding site" evidence="7">
    <location>
        <position position="126"/>
    </location>
    <ligand>
        <name>NAD(+)</name>
        <dbReference type="ChEBI" id="CHEBI:57540"/>
    </ligand>
</feature>
<dbReference type="InterPro" id="IPR001557">
    <property type="entry name" value="L-lactate/malate_DH"/>
</dbReference>
<name>A0A426Q2Q1_9CORY</name>
<feature type="binding site" evidence="7">
    <location>
        <position position="320"/>
    </location>
    <ligand>
        <name>substrate</name>
    </ligand>
</feature>
<dbReference type="SUPFAM" id="SSF51735">
    <property type="entry name" value="NAD(P)-binding Rossmann-fold domains"/>
    <property type="match status" value="1"/>
</dbReference>
<dbReference type="InterPro" id="IPR018177">
    <property type="entry name" value="L-lactate_DH_AS"/>
</dbReference>
<feature type="modified residue" description="Phosphotyrosine" evidence="7">
    <location>
        <position position="311"/>
    </location>
</feature>
<dbReference type="PROSITE" id="PS00064">
    <property type="entry name" value="L_LDH"/>
    <property type="match status" value="1"/>
</dbReference>
<feature type="binding site" evidence="7">
    <location>
        <position position="245"/>
    </location>
    <ligand>
        <name>beta-D-fructose 1,6-bisphosphate</name>
        <dbReference type="ChEBI" id="CHEBI:32966"/>
        <note>allosteric activator</note>
    </ligand>
</feature>
<feature type="binding site" evidence="7">
    <location>
        <position position="235"/>
    </location>
    <ligand>
        <name>NAD(+)</name>
        <dbReference type="ChEBI" id="CHEBI:57540"/>
    </ligand>
</feature>
<keyword evidence="7" id="KW-0597">Phosphoprotein</keyword>
<keyword evidence="5 7" id="KW-0520">NAD</keyword>
<dbReference type="Gene3D" id="3.40.50.720">
    <property type="entry name" value="NAD(P)-binding Rossmann-like Domain"/>
    <property type="match status" value="1"/>
</dbReference>
<comment type="function">
    <text evidence="7">Catalyzes the conversion of lactate to pyruvate.</text>
</comment>
<dbReference type="GO" id="GO:0005737">
    <property type="term" value="C:cytoplasm"/>
    <property type="evidence" value="ECO:0007669"/>
    <property type="project" value="UniProtKB-SubCell"/>
</dbReference>
<evidence type="ECO:0000256" key="5">
    <source>
        <dbReference type="ARBA" id="ARBA00023027"/>
    </source>
</evidence>
<keyword evidence="12" id="KW-1185">Reference proteome</keyword>
<comment type="catalytic activity">
    <reaction evidence="6 7">
        <text>(S)-lactate + NAD(+) = pyruvate + NADH + H(+)</text>
        <dbReference type="Rhea" id="RHEA:23444"/>
        <dbReference type="ChEBI" id="CHEBI:15361"/>
        <dbReference type="ChEBI" id="CHEBI:15378"/>
        <dbReference type="ChEBI" id="CHEBI:16651"/>
        <dbReference type="ChEBI" id="CHEBI:57540"/>
        <dbReference type="ChEBI" id="CHEBI:57945"/>
        <dbReference type="EC" id="1.1.1.27"/>
    </reaction>
</comment>
<dbReference type="EMBL" id="PQNQ01000035">
    <property type="protein sequence ID" value="RRQ02629.1"/>
    <property type="molecule type" value="Genomic_DNA"/>
</dbReference>
<dbReference type="NCBIfam" id="TIGR01771">
    <property type="entry name" value="L-LDH-NAD"/>
    <property type="match status" value="1"/>
</dbReference>
<dbReference type="Pfam" id="PF02866">
    <property type="entry name" value="Ldh_1_C"/>
    <property type="match status" value="1"/>
</dbReference>
<feature type="binding site" evidence="7">
    <location>
        <begin position="210"/>
        <end position="212"/>
    </location>
    <ligand>
        <name>NAD(+)</name>
        <dbReference type="ChEBI" id="CHEBI:57540"/>
    </ligand>
</feature>
<protein>
    <recommendedName>
        <fullName evidence="3 7">L-lactate dehydrogenase</fullName>
        <shortName evidence="7">L-LDH</shortName>
        <ecNumber evidence="3 7">1.1.1.27</ecNumber>
    </recommendedName>
</protein>
<dbReference type="EC" id="1.1.1.27" evidence="3 7"/>
<feature type="binding site" evidence="7">
    <location>
        <begin position="240"/>
        <end position="243"/>
    </location>
    <ligand>
        <name>substrate</name>
    </ligand>
</feature>
<keyword evidence="4 7" id="KW-0560">Oxidoreductase</keyword>
<comment type="caution">
    <text evidence="7">Lacks conserved residue(s) required for the propagation of feature annotation.</text>
</comment>
<evidence type="ECO:0000256" key="2">
    <source>
        <dbReference type="ARBA" id="ARBA00006054"/>
    </source>
</evidence>
<comment type="activity regulation">
    <text evidence="7">Allosterically activated by fructose 1,6-bisphosphate (FBP).</text>
</comment>
<dbReference type="Pfam" id="PF00056">
    <property type="entry name" value="Ldh_1_N"/>
    <property type="match status" value="1"/>
</dbReference>
<dbReference type="CDD" id="cd05291">
    <property type="entry name" value="HicDH_like"/>
    <property type="match status" value="1"/>
</dbReference>
<comment type="subcellular location">
    <subcellularLocation>
        <location evidence="7">Cytoplasm</location>
    </subcellularLocation>
</comment>
<dbReference type="InterPro" id="IPR022383">
    <property type="entry name" value="Lactate/malate_DH_C"/>
</dbReference>
<dbReference type="UniPathway" id="UPA00554">
    <property type="reaction ID" value="UER00611"/>
</dbReference>
<feature type="binding site" evidence="7">
    <location>
        <position position="174"/>
    </location>
    <ligand>
        <name>substrate</name>
    </ligand>
</feature>
<proteinExistence type="inferred from homology"/>
<evidence type="ECO:0000259" key="9">
    <source>
        <dbReference type="Pfam" id="PF00056"/>
    </source>
</evidence>
<evidence type="ECO:0000256" key="8">
    <source>
        <dbReference type="SAM" id="MobiDB-lite"/>
    </source>
</evidence>
<evidence type="ECO:0000256" key="1">
    <source>
        <dbReference type="ARBA" id="ARBA00004843"/>
    </source>
</evidence>
<dbReference type="GO" id="GO:0004459">
    <property type="term" value="F:L-lactate dehydrogenase (NAD+) activity"/>
    <property type="evidence" value="ECO:0007669"/>
    <property type="project" value="UniProtKB-UniRule"/>
</dbReference>
<feature type="binding site" evidence="7">
    <location>
        <position position="157"/>
    </location>
    <ligand>
        <name>NAD(+)</name>
        <dbReference type="ChEBI" id="CHEBI:57540"/>
    </ligand>
</feature>
<comment type="similarity">
    <text evidence="2 7">Belongs to the LDH/MDH superfamily. LDH family.</text>
</comment>
<dbReference type="InterPro" id="IPR001236">
    <property type="entry name" value="Lactate/malate_DH_N"/>
</dbReference>
<evidence type="ECO:0000256" key="6">
    <source>
        <dbReference type="ARBA" id="ARBA00049258"/>
    </source>
</evidence>
<keyword evidence="7" id="KW-0021">Allosteric enzyme</keyword>
<comment type="pathway">
    <text evidence="1 7">Fermentation; pyruvate fermentation to lactate; (S)-lactate from pyruvate: step 1/1.</text>
</comment>
<feature type="binding site" evidence="7">
    <location>
        <position position="180"/>
    </location>
    <ligand>
        <name>substrate</name>
    </ligand>
</feature>
<dbReference type="InterPro" id="IPR036291">
    <property type="entry name" value="NAD(P)-bd_dom_sf"/>
</dbReference>
<dbReference type="InterPro" id="IPR011304">
    <property type="entry name" value="L-lactate_DH"/>
</dbReference>
<dbReference type="GO" id="GO:0006096">
    <property type="term" value="P:glycolytic process"/>
    <property type="evidence" value="ECO:0007669"/>
    <property type="project" value="UniProtKB-UniRule"/>
</dbReference>
<feature type="binding site" evidence="7">
    <location>
        <position position="260"/>
    </location>
    <ligand>
        <name>beta-D-fructose 1,6-bisphosphate</name>
        <dbReference type="ChEBI" id="CHEBI:32966"/>
        <note>allosteric activator</note>
    </ligand>
</feature>
<feature type="binding site" evidence="7">
    <location>
        <position position="105"/>
    </location>
    <ligand>
        <name>NAD(+)</name>
        <dbReference type="ChEBI" id="CHEBI:57540"/>
    </ligand>
</feature>
<sequence>MPGARPGGVGVAVVAGAVVGGRRRPPRRVAVGDGRDSRRGSCARTHVRSPLFRAVTSGIIGRDGNGAAWPGRVGRRRAARGHGREELTVRHSDGNTIVLIGAGEVGVAYAYAIVNQGLCDRLVIIDIDERRAWGHVQDLRHAVPWAGHQVTVTTGTYDDCADATLVCICAGSAQKPGETRLDLVDRNVAIFRDIVSRVTATGFDGVYLVATNPVDILSYATWRFSGLPANQVIGSGTILDTARFRSALGEYFDVAPTSVHAYVVGEHGDTELPVLSAGTAAGIPLRTRLAQSPTGEQDVTEIFERTRDAAYEIIDAKGSTSFGIGTGLARITRAVLQNEDVVLPVSALLDGEYGQTDMYIGTPAVINRHGVRQVVELDLDDTERERFTRSAETLRRVMDAAGLGEAAGE</sequence>
<dbReference type="Gene3D" id="3.90.110.10">
    <property type="entry name" value="Lactate dehydrogenase/glycoside hydrolase, family 4, C-terminal"/>
    <property type="match status" value="1"/>
</dbReference>
<gene>
    <name evidence="7" type="primary">ldh</name>
    <name evidence="11" type="ORF">CXF42_09515</name>
</gene>
<dbReference type="InterPro" id="IPR015955">
    <property type="entry name" value="Lactate_DH/Glyco_Ohase_4_C"/>
</dbReference>